<gene>
    <name evidence="1" type="ORF">SAMN05660349_00582</name>
</gene>
<dbReference type="RefSeq" id="WP_079682304.1">
    <property type="nucleotide sequence ID" value="NZ_FUYQ01000003.1"/>
</dbReference>
<dbReference type="InterPro" id="IPR016024">
    <property type="entry name" value="ARM-type_fold"/>
</dbReference>
<sequence length="238" mass="27482">MTATFILQELLSVANPEKASFLQRFFKTGEGQYAEGDLFLGLVVPLTRSIAKANKNTPLSEIELLIQSKYHEARLCALLILVEQFKKANELQRGVLYDFYLNHIDYINNWDLVDISCPYIVGNYLLDKDRSRLYELAESKHLWSQRIAVVSTIAFIRKGEFLDTFALAGKLLNHEHDLMHKAIGWMLREVGKKDRAALTDFLERNASLMPRTSLRYAIEHYPETDRKAFLSVKQIKNK</sequence>
<reference evidence="2" key="1">
    <citation type="submission" date="2017-02" db="EMBL/GenBank/DDBJ databases">
        <authorList>
            <person name="Varghese N."/>
            <person name="Submissions S."/>
        </authorList>
    </citation>
    <scope>NUCLEOTIDE SEQUENCE [LARGE SCALE GENOMIC DNA]</scope>
    <source>
        <strain evidence="2">DSM 24967</strain>
    </source>
</reference>
<keyword evidence="2" id="KW-1185">Reference proteome</keyword>
<dbReference type="InterPro" id="IPR014825">
    <property type="entry name" value="DNA_alkylation"/>
</dbReference>
<accession>A0A1T5AC75</accession>
<dbReference type="Pfam" id="PF08713">
    <property type="entry name" value="DNA_alkylation"/>
    <property type="match status" value="1"/>
</dbReference>
<evidence type="ECO:0000313" key="2">
    <source>
        <dbReference type="Proteomes" id="UP000190852"/>
    </source>
</evidence>
<dbReference type="Proteomes" id="UP000190852">
    <property type="component" value="Unassembled WGS sequence"/>
</dbReference>
<dbReference type="CDD" id="cd06561">
    <property type="entry name" value="AlkD_like"/>
    <property type="match status" value="1"/>
</dbReference>
<dbReference type="PANTHER" id="PTHR34070">
    <property type="entry name" value="ARMADILLO-TYPE FOLD"/>
    <property type="match status" value="1"/>
</dbReference>
<dbReference type="SUPFAM" id="SSF48371">
    <property type="entry name" value="ARM repeat"/>
    <property type="match status" value="1"/>
</dbReference>
<dbReference type="PANTHER" id="PTHR34070:SF1">
    <property type="entry name" value="DNA ALKYLATION REPAIR PROTEIN"/>
    <property type="match status" value="1"/>
</dbReference>
<dbReference type="Gene3D" id="1.25.10.90">
    <property type="match status" value="1"/>
</dbReference>
<evidence type="ECO:0000313" key="1">
    <source>
        <dbReference type="EMBL" id="SKB32526.1"/>
    </source>
</evidence>
<dbReference type="EMBL" id="FUYQ01000003">
    <property type="protein sequence ID" value="SKB32526.1"/>
    <property type="molecule type" value="Genomic_DNA"/>
</dbReference>
<dbReference type="AlphaFoldDB" id="A0A1T5AC75"/>
<organism evidence="1 2">
    <name type="scientific">Parabacteroides chartae</name>
    <dbReference type="NCBI Taxonomy" id="1037355"/>
    <lineage>
        <taxon>Bacteria</taxon>
        <taxon>Pseudomonadati</taxon>
        <taxon>Bacteroidota</taxon>
        <taxon>Bacteroidia</taxon>
        <taxon>Bacteroidales</taxon>
        <taxon>Tannerellaceae</taxon>
        <taxon>Parabacteroides</taxon>
    </lineage>
</organism>
<name>A0A1T5AC75_9BACT</name>
<proteinExistence type="predicted"/>
<protein>
    <submittedName>
        <fullName evidence="1">3-methyladenine DNA glycosylase AlkD</fullName>
    </submittedName>
</protein>